<dbReference type="EMBL" id="VFES01000035">
    <property type="protein sequence ID" value="TWR54054.1"/>
    <property type="molecule type" value="Genomic_DNA"/>
</dbReference>
<dbReference type="PANTHER" id="PTHR37422">
    <property type="entry name" value="TEICHURONIC ACID BIOSYNTHESIS PROTEIN TUAE"/>
    <property type="match status" value="1"/>
</dbReference>
<feature type="transmembrane region" description="Helical" evidence="5">
    <location>
        <begin position="27"/>
        <end position="45"/>
    </location>
</feature>
<feature type="transmembrane region" description="Helical" evidence="5">
    <location>
        <begin position="383"/>
        <end position="401"/>
    </location>
</feature>
<dbReference type="Proteomes" id="UP000317267">
    <property type="component" value="Unassembled WGS sequence"/>
</dbReference>
<feature type="transmembrane region" description="Helical" evidence="5">
    <location>
        <begin position="160"/>
        <end position="178"/>
    </location>
</feature>
<feature type="transmembrane region" description="Helical" evidence="5">
    <location>
        <begin position="238"/>
        <end position="257"/>
    </location>
</feature>
<keyword evidence="7" id="KW-0436">Ligase</keyword>
<feature type="transmembrane region" description="Helical" evidence="5">
    <location>
        <begin position="360"/>
        <end position="377"/>
    </location>
</feature>
<feature type="transmembrane region" description="Helical" evidence="5">
    <location>
        <begin position="87"/>
        <end position="107"/>
    </location>
</feature>
<feature type="transmembrane region" description="Helical" evidence="5">
    <location>
        <begin position="213"/>
        <end position="231"/>
    </location>
</feature>
<dbReference type="OrthoDB" id="507118at2"/>
<evidence type="ECO:0000256" key="4">
    <source>
        <dbReference type="ARBA" id="ARBA00023136"/>
    </source>
</evidence>
<keyword evidence="3 5" id="KW-1133">Transmembrane helix</keyword>
<protein>
    <submittedName>
        <fullName evidence="7">O-Antigen ligase</fullName>
    </submittedName>
</protein>
<evidence type="ECO:0000313" key="7">
    <source>
        <dbReference type="EMBL" id="SDR36442.1"/>
    </source>
</evidence>
<feature type="transmembrane region" description="Helical" evidence="5">
    <location>
        <begin position="119"/>
        <end position="140"/>
    </location>
</feature>
<name>A0A1H1IFK6_9PSED</name>
<dbReference type="Proteomes" id="UP000198740">
    <property type="component" value="Unassembled WGS sequence"/>
</dbReference>
<evidence type="ECO:0000256" key="5">
    <source>
        <dbReference type="SAM" id="Phobius"/>
    </source>
</evidence>
<evidence type="ECO:0000313" key="10">
    <source>
        <dbReference type="Proteomes" id="UP000317267"/>
    </source>
</evidence>
<keyword evidence="9" id="KW-1185">Reference proteome</keyword>
<evidence type="ECO:0000313" key="8">
    <source>
        <dbReference type="EMBL" id="TWR54054.1"/>
    </source>
</evidence>
<keyword evidence="2 5" id="KW-0812">Transmembrane</keyword>
<reference evidence="8 10" key="2">
    <citation type="submission" date="2019-06" db="EMBL/GenBank/DDBJ databases">
        <title>Pseudomonas bimorpha sp. nov. isolated from bovine raw milk and skim milk concentrate.</title>
        <authorList>
            <person name="Hofmann K."/>
            <person name="Huptas C."/>
            <person name="Doll E."/>
            <person name="Scherer S."/>
            <person name="Wenning M."/>
        </authorList>
    </citation>
    <scope>NUCLEOTIDE SEQUENCE [LARGE SCALE GENOMIC DNA]</scope>
    <source>
        <strain evidence="8 10">DSM 17515</strain>
    </source>
</reference>
<dbReference type="EMBL" id="FNKM01000002">
    <property type="protein sequence ID" value="SDR36442.1"/>
    <property type="molecule type" value="Genomic_DNA"/>
</dbReference>
<dbReference type="GO" id="GO:0016020">
    <property type="term" value="C:membrane"/>
    <property type="evidence" value="ECO:0007669"/>
    <property type="project" value="UniProtKB-SubCell"/>
</dbReference>
<dbReference type="PANTHER" id="PTHR37422:SF13">
    <property type="entry name" value="LIPOPOLYSACCHARIDE BIOSYNTHESIS PROTEIN PA4999-RELATED"/>
    <property type="match status" value="1"/>
</dbReference>
<feature type="transmembrane region" description="Helical" evidence="5">
    <location>
        <begin position="330"/>
        <end position="348"/>
    </location>
</feature>
<feature type="transmembrane region" description="Helical" evidence="5">
    <location>
        <begin position="57"/>
        <end position="75"/>
    </location>
</feature>
<dbReference type="RefSeq" id="WP_090407404.1">
    <property type="nucleotide sequence ID" value="NZ_FNKM01000002.1"/>
</dbReference>
<organism evidence="8 10">
    <name type="scientific">Pseudomonas grimontii</name>
    <dbReference type="NCBI Taxonomy" id="129847"/>
    <lineage>
        <taxon>Bacteria</taxon>
        <taxon>Pseudomonadati</taxon>
        <taxon>Pseudomonadota</taxon>
        <taxon>Gammaproteobacteria</taxon>
        <taxon>Pseudomonadales</taxon>
        <taxon>Pseudomonadaceae</taxon>
        <taxon>Pseudomonas</taxon>
    </lineage>
</organism>
<sequence length="409" mass="44827">MLKLNLISVGAALIVFASVATALRFANLPFGVGEIAVALLFLWSLRYRQALQYLTHPIMLFWIAFIVIAGLAAWISPLKGGSSVHTAIAYVYAACCSLVALACIGQASQSDLNRLIKALIIVPIALLAFPFFCFVTQASGLAETLGIVSYSVPRLSGWSVNPNQLAMFLLPLPIWLMAINREADWRGASLLGNFLLLWVIFLFGISVRSDALLISWCAGLLTLTLIAYVWQKPFKWKMFAALVAAFFLAFGTFKFMADGPGREYLSGTAKSDSVFGVGFDKNKAGVRKTLRNNATVAWLESPIIGNGPGAYSYLDDPEVKQEAHNLALDILTQTGLAGALLFGALYLWLIIRAYQARDPYSLVILIVLMIFSGAHFMLRQPTFSLYMIICAMAVRNGCFTTPREKNQPI</sequence>
<keyword evidence="4 5" id="KW-0472">Membrane</keyword>
<proteinExistence type="predicted"/>
<dbReference type="InterPro" id="IPR051533">
    <property type="entry name" value="WaaL-like"/>
</dbReference>
<reference evidence="7 9" key="1">
    <citation type="submission" date="2016-10" db="EMBL/GenBank/DDBJ databases">
        <authorList>
            <person name="Varghese N."/>
            <person name="Submissions S."/>
        </authorList>
    </citation>
    <scope>NUCLEOTIDE SEQUENCE [LARGE SCALE GENOMIC DNA]</scope>
    <source>
        <strain evidence="7 9">BS2976</strain>
    </source>
</reference>
<accession>A0A1H1IFK6</accession>
<gene>
    <name evidence="8" type="ORF">FIV39_31135</name>
    <name evidence="7" type="ORF">SAMN04490186_5629</name>
</gene>
<evidence type="ECO:0000313" key="9">
    <source>
        <dbReference type="Proteomes" id="UP000198740"/>
    </source>
</evidence>
<evidence type="ECO:0000259" key="6">
    <source>
        <dbReference type="Pfam" id="PF04932"/>
    </source>
</evidence>
<evidence type="ECO:0000256" key="1">
    <source>
        <dbReference type="ARBA" id="ARBA00004141"/>
    </source>
</evidence>
<dbReference type="AlphaFoldDB" id="A0A1H1IFK6"/>
<evidence type="ECO:0000256" key="3">
    <source>
        <dbReference type="ARBA" id="ARBA00022989"/>
    </source>
</evidence>
<evidence type="ECO:0000256" key="2">
    <source>
        <dbReference type="ARBA" id="ARBA00022692"/>
    </source>
</evidence>
<feature type="domain" description="O-antigen ligase-related" evidence="6">
    <location>
        <begin position="195"/>
        <end position="342"/>
    </location>
</feature>
<feature type="transmembrane region" description="Helical" evidence="5">
    <location>
        <begin position="190"/>
        <end position="207"/>
    </location>
</feature>
<comment type="subcellular location">
    <subcellularLocation>
        <location evidence="1">Membrane</location>
        <topology evidence="1">Multi-pass membrane protein</topology>
    </subcellularLocation>
</comment>
<dbReference type="GO" id="GO:0016874">
    <property type="term" value="F:ligase activity"/>
    <property type="evidence" value="ECO:0007669"/>
    <property type="project" value="UniProtKB-KW"/>
</dbReference>
<dbReference type="Pfam" id="PF04932">
    <property type="entry name" value="Wzy_C"/>
    <property type="match status" value="1"/>
</dbReference>
<comment type="caution">
    <text evidence="8">The sequence shown here is derived from an EMBL/GenBank/DDBJ whole genome shotgun (WGS) entry which is preliminary data.</text>
</comment>
<dbReference type="InterPro" id="IPR007016">
    <property type="entry name" value="O-antigen_ligase-rel_domated"/>
</dbReference>